<dbReference type="Proteomes" id="UP000533598">
    <property type="component" value="Unassembled WGS sequence"/>
</dbReference>
<dbReference type="InterPro" id="IPR036052">
    <property type="entry name" value="TrpB-like_PALP_sf"/>
</dbReference>
<dbReference type="InterPro" id="IPR001926">
    <property type="entry name" value="TrpB-like_PALP"/>
</dbReference>
<organism evidence="5 6">
    <name type="scientific">Crossiella cryophila</name>
    <dbReference type="NCBI Taxonomy" id="43355"/>
    <lineage>
        <taxon>Bacteria</taxon>
        <taxon>Bacillati</taxon>
        <taxon>Actinomycetota</taxon>
        <taxon>Actinomycetes</taxon>
        <taxon>Pseudonocardiales</taxon>
        <taxon>Pseudonocardiaceae</taxon>
        <taxon>Crossiella</taxon>
    </lineage>
</organism>
<dbReference type="AlphaFoldDB" id="A0A7W7C9X1"/>
<comment type="cofactor">
    <cofactor evidence="1">
        <name>pyridoxal 5'-phosphate</name>
        <dbReference type="ChEBI" id="CHEBI:597326"/>
    </cofactor>
</comment>
<reference evidence="5 6" key="1">
    <citation type="submission" date="2020-08" db="EMBL/GenBank/DDBJ databases">
        <title>Sequencing the genomes of 1000 actinobacteria strains.</title>
        <authorList>
            <person name="Klenk H.-P."/>
        </authorList>
    </citation>
    <scope>NUCLEOTIDE SEQUENCE [LARGE SCALE GENOMIC DNA]</scope>
    <source>
        <strain evidence="5 6">DSM 44230</strain>
    </source>
</reference>
<accession>A0A7W7C9X1</accession>
<keyword evidence="2" id="KW-0663">Pyridoxal phosphate</keyword>
<comment type="caution">
    <text evidence="5">The sequence shown here is derived from an EMBL/GenBank/DDBJ whole genome shotgun (WGS) entry which is preliminary data.</text>
</comment>
<keyword evidence="6" id="KW-1185">Reference proteome</keyword>
<dbReference type="RefSeq" id="WP_312986955.1">
    <property type="nucleotide sequence ID" value="NZ_BAAAUI010000021.1"/>
</dbReference>
<gene>
    <name evidence="5" type="ORF">HNR67_002126</name>
</gene>
<evidence type="ECO:0000259" key="4">
    <source>
        <dbReference type="Pfam" id="PF00291"/>
    </source>
</evidence>
<dbReference type="Gene3D" id="3.40.50.1100">
    <property type="match status" value="2"/>
</dbReference>
<dbReference type="PANTHER" id="PTHR48078:SF6">
    <property type="entry name" value="L-THREONINE DEHYDRATASE CATABOLIC TDCB"/>
    <property type="match status" value="1"/>
</dbReference>
<dbReference type="SUPFAM" id="SSF53686">
    <property type="entry name" value="Tryptophan synthase beta subunit-like PLP-dependent enzymes"/>
    <property type="match status" value="1"/>
</dbReference>
<dbReference type="EMBL" id="JACHMH010000001">
    <property type="protein sequence ID" value="MBB4676008.1"/>
    <property type="molecule type" value="Genomic_DNA"/>
</dbReference>
<sequence length="312" mass="32134">MTDLSLDRILAAAKVIDPVFLDSPQYVDEQLCAALGRRVLTKVELLNPLRSFKGRGAEYFVSEVAEGATIVCSSTGGNFGQAVAYAARRRGLRAEVFVPTGTSPVKLARMRAFGAVLHEVDGSPLELAEAYAAESTDRVYVLDGRDPAVAEGAGTIGVELLRDNTFDTLVVPMGDGALISGVAAWVKAHAPEVRVIGVAAAAAPALARSWAAGAVLTVERASAFAAGIAISRPTEVAVARTRALLDDVVLVSEAELRQAMRLAARTLGVLLEPAGAAGLAAIAKGIPGETVATVLTGGNADLADYAGLDASD</sequence>
<dbReference type="GO" id="GO:0003941">
    <property type="term" value="F:L-serine ammonia-lyase activity"/>
    <property type="evidence" value="ECO:0007669"/>
    <property type="project" value="TreeGrafter"/>
</dbReference>
<dbReference type="EC" id="4.3.1.19" evidence="5"/>
<dbReference type="Pfam" id="PF00291">
    <property type="entry name" value="PALP"/>
    <property type="match status" value="1"/>
</dbReference>
<name>A0A7W7C9X1_9PSEU</name>
<dbReference type="GO" id="GO:0006567">
    <property type="term" value="P:L-threonine catabolic process"/>
    <property type="evidence" value="ECO:0007669"/>
    <property type="project" value="TreeGrafter"/>
</dbReference>
<protein>
    <submittedName>
        <fullName evidence="5">Threonine dehydratase</fullName>
        <ecNumber evidence="5">4.3.1.19</ecNumber>
    </submittedName>
</protein>
<dbReference type="GO" id="GO:0009097">
    <property type="term" value="P:isoleucine biosynthetic process"/>
    <property type="evidence" value="ECO:0007669"/>
    <property type="project" value="TreeGrafter"/>
</dbReference>
<proteinExistence type="predicted"/>
<evidence type="ECO:0000256" key="3">
    <source>
        <dbReference type="ARBA" id="ARBA00023239"/>
    </source>
</evidence>
<evidence type="ECO:0000313" key="6">
    <source>
        <dbReference type="Proteomes" id="UP000533598"/>
    </source>
</evidence>
<dbReference type="PANTHER" id="PTHR48078">
    <property type="entry name" value="THREONINE DEHYDRATASE, MITOCHONDRIAL-RELATED"/>
    <property type="match status" value="1"/>
</dbReference>
<dbReference type="GO" id="GO:0006565">
    <property type="term" value="P:L-serine catabolic process"/>
    <property type="evidence" value="ECO:0007669"/>
    <property type="project" value="TreeGrafter"/>
</dbReference>
<keyword evidence="3 5" id="KW-0456">Lyase</keyword>
<evidence type="ECO:0000256" key="2">
    <source>
        <dbReference type="ARBA" id="ARBA00022898"/>
    </source>
</evidence>
<feature type="domain" description="Tryptophan synthase beta chain-like PALP" evidence="4">
    <location>
        <begin position="32"/>
        <end position="297"/>
    </location>
</feature>
<evidence type="ECO:0000256" key="1">
    <source>
        <dbReference type="ARBA" id="ARBA00001933"/>
    </source>
</evidence>
<evidence type="ECO:0000313" key="5">
    <source>
        <dbReference type="EMBL" id="MBB4676008.1"/>
    </source>
</evidence>
<dbReference type="GO" id="GO:0004794">
    <property type="term" value="F:threonine deaminase activity"/>
    <property type="evidence" value="ECO:0007669"/>
    <property type="project" value="UniProtKB-EC"/>
</dbReference>
<dbReference type="InterPro" id="IPR050147">
    <property type="entry name" value="Ser/Thr_Dehydratase"/>
</dbReference>